<gene>
    <name evidence="1" type="ORF">S01H1_25918</name>
</gene>
<dbReference type="AlphaFoldDB" id="X0UXR8"/>
<organism evidence="1">
    <name type="scientific">marine sediment metagenome</name>
    <dbReference type="NCBI Taxonomy" id="412755"/>
    <lineage>
        <taxon>unclassified sequences</taxon>
        <taxon>metagenomes</taxon>
        <taxon>ecological metagenomes</taxon>
    </lineage>
</organism>
<comment type="caution">
    <text evidence="1">The sequence shown here is derived from an EMBL/GenBank/DDBJ whole genome shotgun (WGS) entry which is preliminary data.</text>
</comment>
<dbReference type="EMBL" id="BARS01015687">
    <property type="protein sequence ID" value="GAF93250.1"/>
    <property type="molecule type" value="Genomic_DNA"/>
</dbReference>
<feature type="non-terminal residue" evidence="1">
    <location>
        <position position="1"/>
    </location>
</feature>
<name>X0UXR8_9ZZZZ</name>
<protein>
    <submittedName>
        <fullName evidence="1">Uncharacterized protein</fullName>
    </submittedName>
</protein>
<proteinExistence type="predicted"/>
<sequence>QDPKYANLYSKYLIHHISSQKLEFQYRTVGDFLFSNLKTKINSFSKKWLSELKRHKILGDSKLFRWFFYGFTEEIKEGTPLVLGEKHLLQCVMKDDDEFYMKFLSEHELEATSDYSFIRTQFYEVTALIEGFHKATVKFSKSEPYGAIKKERKDRGDRQIIVQSKDVGKILKSL</sequence>
<accession>X0UXR8</accession>
<evidence type="ECO:0000313" key="1">
    <source>
        <dbReference type="EMBL" id="GAF93250.1"/>
    </source>
</evidence>
<reference evidence="1" key="1">
    <citation type="journal article" date="2014" name="Front. Microbiol.">
        <title>High frequency of phylogenetically diverse reductive dehalogenase-homologous genes in deep subseafloor sedimentary metagenomes.</title>
        <authorList>
            <person name="Kawai M."/>
            <person name="Futagami T."/>
            <person name="Toyoda A."/>
            <person name="Takaki Y."/>
            <person name="Nishi S."/>
            <person name="Hori S."/>
            <person name="Arai W."/>
            <person name="Tsubouchi T."/>
            <person name="Morono Y."/>
            <person name="Uchiyama I."/>
            <person name="Ito T."/>
            <person name="Fujiyama A."/>
            <person name="Inagaki F."/>
            <person name="Takami H."/>
        </authorList>
    </citation>
    <scope>NUCLEOTIDE SEQUENCE</scope>
    <source>
        <strain evidence="1">Expedition CK06-06</strain>
    </source>
</reference>